<sequence length="100" mass="11196">MRQSSTTLFSMTSSTLAVVAAPIRASNLTAGAAETLQVDRKEGPQKTELGRQYPVGIGFWKRQRERQTETERDEDALLWEMGVVKGKLERKGRGRGDGWE</sequence>
<evidence type="ECO:0000313" key="1">
    <source>
        <dbReference type="EMBL" id="CAK9255856.1"/>
    </source>
</evidence>
<proteinExistence type="predicted"/>
<name>A0ABP0VPK8_9BRYO</name>
<evidence type="ECO:0000313" key="2">
    <source>
        <dbReference type="Proteomes" id="UP001497444"/>
    </source>
</evidence>
<gene>
    <name evidence="1" type="ORF">CSSPJE1EN1_LOCUS1334</name>
</gene>
<keyword evidence="2" id="KW-1185">Reference proteome</keyword>
<reference evidence="1 2" key="1">
    <citation type="submission" date="2024-02" db="EMBL/GenBank/DDBJ databases">
        <authorList>
            <consortium name="ELIXIR-Norway"/>
            <consortium name="Elixir Norway"/>
        </authorList>
    </citation>
    <scope>NUCLEOTIDE SEQUENCE [LARGE SCALE GENOMIC DNA]</scope>
</reference>
<protein>
    <submittedName>
        <fullName evidence="1">Uncharacterized protein</fullName>
    </submittedName>
</protein>
<dbReference type="Proteomes" id="UP001497444">
    <property type="component" value="Chromosome 1"/>
</dbReference>
<dbReference type="EMBL" id="OZ020096">
    <property type="protein sequence ID" value="CAK9255856.1"/>
    <property type="molecule type" value="Genomic_DNA"/>
</dbReference>
<accession>A0ABP0VPK8</accession>
<organism evidence="1 2">
    <name type="scientific">Sphagnum jensenii</name>
    <dbReference type="NCBI Taxonomy" id="128206"/>
    <lineage>
        <taxon>Eukaryota</taxon>
        <taxon>Viridiplantae</taxon>
        <taxon>Streptophyta</taxon>
        <taxon>Embryophyta</taxon>
        <taxon>Bryophyta</taxon>
        <taxon>Sphagnophytina</taxon>
        <taxon>Sphagnopsida</taxon>
        <taxon>Sphagnales</taxon>
        <taxon>Sphagnaceae</taxon>
        <taxon>Sphagnum</taxon>
    </lineage>
</organism>